<dbReference type="PANTHER" id="PTHR30522:SF0">
    <property type="entry name" value="NUCLEOSIDE TRIPHOSPHATE PYROPHOSPHOHYDROLASE"/>
    <property type="match status" value="1"/>
</dbReference>
<name>A0A838A9N0_9PSEU</name>
<dbReference type="InterPro" id="IPR004518">
    <property type="entry name" value="MazG-like_dom"/>
</dbReference>
<accession>A0A838A9N0</accession>
<proteinExistence type="predicted"/>
<evidence type="ECO:0000313" key="3">
    <source>
        <dbReference type="Proteomes" id="UP000582974"/>
    </source>
</evidence>
<protein>
    <submittedName>
        <fullName evidence="2">MazG family protein</fullName>
    </submittedName>
</protein>
<evidence type="ECO:0000259" key="1">
    <source>
        <dbReference type="Pfam" id="PF03819"/>
    </source>
</evidence>
<dbReference type="FunFam" id="1.10.287.1080:FF:000001">
    <property type="entry name" value="Nucleoside triphosphate pyrophosphohydrolase"/>
    <property type="match status" value="1"/>
</dbReference>
<dbReference type="AlphaFoldDB" id="A0A838A9N0"/>
<dbReference type="GO" id="GO:0046076">
    <property type="term" value="P:dTTP catabolic process"/>
    <property type="evidence" value="ECO:0007669"/>
    <property type="project" value="TreeGrafter"/>
</dbReference>
<dbReference type="GO" id="GO:0047429">
    <property type="term" value="F:nucleoside triphosphate diphosphatase activity"/>
    <property type="evidence" value="ECO:0007669"/>
    <property type="project" value="TreeGrafter"/>
</dbReference>
<dbReference type="Gene3D" id="1.10.287.1080">
    <property type="entry name" value="MazG-like"/>
    <property type="match status" value="2"/>
</dbReference>
<feature type="domain" description="NTP pyrophosphohydrolase MazG-like" evidence="1">
    <location>
        <begin position="134"/>
        <end position="209"/>
    </location>
</feature>
<organism evidence="2 3">
    <name type="scientific">Haloechinothrix aidingensis</name>
    <dbReference type="NCBI Taxonomy" id="2752311"/>
    <lineage>
        <taxon>Bacteria</taxon>
        <taxon>Bacillati</taxon>
        <taxon>Actinomycetota</taxon>
        <taxon>Actinomycetes</taxon>
        <taxon>Pseudonocardiales</taxon>
        <taxon>Pseudonocardiaceae</taxon>
        <taxon>Haloechinothrix</taxon>
    </lineage>
</organism>
<dbReference type="Pfam" id="PF03819">
    <property type="entry name" value="MazG"/>
    <property type="match status" value="1"/>
</dbReference>
<dbReference type="GO" id="GO:0006203">
    <property type="term" value="P:dGTP catabolic process"/>
    <property type="evidence" value="ECO:0007669"/>
    <property type="project" value="TreeGrafter"/>
</dbReference>
<dbReference type="GO" id="GO:0046052">
    <property type="term" value="P:UTP catabolic process"/>
    <property type="evidence" value="ECO:0007669"/>
    <property type="project" value="TreeGrafter"/>
</dbReference>
<gene>
    <name evidence="2" type="ORF">H0B56_07855</name>
</gene>
<dbReference type="InterPro" id="IPR048015">
    <property type="entry name" value="NTP-PPase_MazG-like_N"/>
</dbReference>
<dbReference type="GO" id="GO:0046081">
    <property type="term" value="P:dUTP catabolic process"/>
    <property type="evidence" value="ECO:0007669"/>
    <property type="project" value="TreeGrafter"/>
</dbReference>
<keyword evidence="3" id="KW-1185">Reference proteome</keyword>
<dbReference type="SUPFAM" id="SSF101386">
    <property type="entry name" value="all-alpha NTP pyrophosphatases"/>
    <property type="match status" value="1"/>
</dbReference>
<reference evidence="2 3" key="1">
    <citation type="submission" date="2020-07" db="EMBL/GenBank/DDBJ databases">
        <title>Genome of Haloechinothrix sp.</title>
        <authorList>
            <person name="Tang S.-K."/>
            <person name="Yang L."/>
            <person name="Zhu W.-Y."/>
        </authorList>
    </citation>
    <scope>NUCLEOTIDE SEQUENCE [LARGE SCALE GENOMIC DNA]</scope>
    <source>
        <strain evidence="2 3">YIM 98757</strain>
    </source>
</reference>
<dbReference type="GO" id="GO:0006950">
    <property type="term" value="P:response to stress"/>
    <property type="evidence" value="ECO:0007669"/>
    <property type="project" value="UniProtKB-ARBA"/>
</dbReference>
<comment type="caution">
    <text evidence="2">The sequence shown here is derived from an EMBL/GenBank/DDBJ whole genome shotgun (WGS) entry which is preliminary data.</text>
</comment>
<dbReference type="PANTHER" id="PTHR30522">
    <property type="entry name" value="NUCLEOSIDE TRIPHOSPHATE PYROPHOSPHOHYDROLASE"/>
    <property type="match status" value="1"/>
</dbReference>
<evidence type="ECO:0000313" key="2">
    <source>
        <dbReference type="EMBL" id="MBA0125452.1"/>
    </source>
</evidence>
<dbReference type="GO" id="GO:0046061">
    <property type="term" value="P:dATP catabolic process"/>
    <property type="evidence" value="ECO:0007669"/>
    <property type="project" value="TreeGrafter"/>
</dbReference>
<dbReference type="GO" id="GO:0046047">
    <property type="term" value="P:TTP catabolic process"/>
    <property type="evidence" value="ECO:0007669"/>
    <property type="project" value="TreeGrafter"/>
</dbReference>
<dbReference type="Proteomes" id="UP000582974">
    <property type="component" value="Unassembled WGS sequence"/>
</dbReference>
<sequence>MNRRAGAGVSTVSGPGVAPGTAVVLCAPALGESLPAGAVPALRAAAAVYAAPDLPEGIARAADARPAPVAARLCDRARAEPVVLLTTDAADPAARALADEAADVIGTDVPPLLEAVHVMDRLRSPGGCPWDGVQTHESLRQYLVEETYELLEAIETGDRESLREELGDVLLQVLFHARLAAEHEVDPFDIDAVAAGLVTKLVGRHPHVFAEGAGADSGHTAERQQVRWEELKRTEKGRGSAVDGVAVGQPAVALAAKLAQRSARAGVPEELLPVREGAGAALFRIAAQAKRAGEDPEDALRAVAKQYLADLRAAESSAREAGIDPATLDEAGWRRFWPTVPG</sequence>
<dbReference type="EMBL" id="JACCKD010000002">
    <property type="protein sequence ID" value="MBA0125452.1"/>
    <property type="molecule type" value="Genomic_DNA"/>
</dbReference>
<dbReference type="CDD" id="cd11528">
    <property type="entry name" value="NTP-PPase_MazG_Nterm"/>
    <property type="match status" value="1"/>
</dbReference>
<dbReference type="InterPro" id="IPR011551">
    <property type="entry name" value="NTP_PyrPHydrolase_MazG"/>
</dbReference>
<dbReference type="RefSeq" id="WP_180892239.1">
    <property type="nucleotide sequence ID" value="NZ_JACCKD010000002.1"/>
</dbReference>